<proteinExistence type="predicted"/>
<keyword evidence="1" id="KW-0863">Zinc-finger</keyword>
<keyword evidence="1" id="KW-0862">Zinc</keyword>
<evidence type="ECO:0000313" key="5">
    <source>
        <dbReference type="Proteomes" id="UP001153555"/>
    </source>
</evidence>
<dbReference type="PANTHER" id="PTHR31150:SF19">
    <property type="entry name" value="RING-TYPE DOMAIN-CONTAINING PROTEIN"/>
    <property type="match status" value="1"/>
</dbReference>
<feature type="compositionally biased region" description="Basic and acidic residues" evidence="2">
    <location>
        <begin position="144"/>
        <end position="157"/>
    </location>
</feature>
<dbReference type="AlphaFoldDB" id="A0A9N7NEK2"/>
<evidence type="ECO:0000259" key="3">
    <source>
        <dbReference type="PROSITE" id="PS50089"/>
    </source>
</evidence>
<comment type="caution">
    <text evidence="4">The sequence shown here is derived from an EMBL/GenBank/DDBJ whole genome shotgun (WGS) entry which is preliminary data.</text>
</comment>
<dbReference type="InterPro" id="IPR001841">
    <property type="entry name" value="Znf_RING"/>
</dbReference>
<accession>A0A9N7NEK2</accession>
<gene>
    <name evidence="4" type="ORF">SHERM_23016</name>
</gene>
<evidence type="ECO:0000256" key="1">
    <source>
        <dbReference type="PROSITE-ProRule" id="PRU00175"/>
    </source>
</evidence>
<protein>
    <submittedName>
        <fullName evidence="4">Zinc ion binding</fullName>
    </submittedName>
</protein>
<dbReference type="Proteomes" id="UP001153555">
    <property type="component" value="Unassembled WGS sequence"/>
</dbReference>
<feature type="domain" description="RING-type" evidence="3">
    <location>
        <begin position="385"/>
        <end position="431"/>
    </location>
</feature>
<dbReference type="PROSITE" id="PS50089">
    <property type="entry name" value="ZF_RING_2"/>
    <property type="match status" value="1"/>
</dbReference>
<dbReference type="OrthoDB" id="908640at2759"/>
<evidence type="ECO:0000313" key="4">
    <source>
        <dbReference type="EMBL" id="CAA0827321.1"/>
    </source>
</evidence>
<reference evidence="4" key="1">
    <citation type="submission" date="2019-12" db="EMBL/GenBank/DDBJ databases">
        <authorList>
            <person name="Scholes J."/>
        </authorList>
    </citation>
    <scope>NUCLEOTIDE SEQUENCE</scope>
</reference>
<sequence>MDPIVAQSPINSSILTPLVGFQTDAGGLSSSLLSRDNGVLYGDTRSRINPIQFPGFQASQSNLQSNFLATYDDFGFNLDSSLLPSGIPIVPQCGLVNQSRLWTRMPTPTSFASQVIPLQQQYRRSSINASSESSWDRGSSMGHAQRERLNPLAETRRPQNTAGVCFPGSGQPVGIISLQAEGTSDGVTNSFLSPSSFQPAGQAPSSHNVSSTAGINSIAEILTYPNPIVNPILFPYAAAGIFSTNGVQPTEPTARTIEGPHQRGVPAQVPTVSPSRDYSIGEATPAPRHGVGSPGVVSHPRLKRKATVNTSHERLLQRRKKTHQPDKLAAGKWLSYLDKLATSKRPSSPATRAPITATNRIPPEAPFHIRWEGCDEHLESSGHKCFLCKRDISFTADGRMYQPPIPPASAVLPCGHTFHDGCLQNISTQDCWKDPPCIPCALGET</sequence>
<evidence type="ECO:0000256" key="2">
    <source>
        <dbReference type="SAM" id="MobiDB-lite"/>
    </source>
</evidence>
<dbReference type="EMBL" id="CACSLK010027751">
    <property type="protein sequence ID" value="CAA0827321.1"/>
    <property type="molecule type" value="Genomic_DNA"/>
</dbReference>
<keyword evidence="1" id="KW-0479">Metal-binding</keyword>
<dbReference type="GO" id="GO:0008270">
    <property type="term" value="F:zinc ion binding"/>
    <property type="evidence" value="ECO:0007669"/>
    <property type="project" value="UniProtKB-KW"/>
</dbReference>
<feature type="region of interest" description="Disordered" evidence="2">
    <location>
        <begin position="255"/>
        <end position="324"/>
    </location>
</feature>
<dbReference type="PANTHER" id="PTHR31150">
    <property type="entry name" value="EXPRESSED PROTEIN"/>
    <property type="match status" value="1"/>
</dbReference>
<keyword evidence="5" id="KW-1185">Reference proteome</keyword>
<organism evidence="4 5">
    <name type="scientific">Striga hermonthica</name>
    <name type="common">Purple witchweed</name>
    <name type="synonym">Buchnera hermonthica</name>
    <dbReference type="NCBI Taxonomy" id="68872"/>
    <lineage>
        <taxon>Eukaryota</taxon>
        <taxon>Viridiplantae</taxon>
        <taxon>Streptophyta</taxon>
        <taxon>Embryophyta</taxon>
        <taxon>Tracheophyta</taxon>
        <taxon>Spermatophyta</taxon>
        <taxon>Magnoliopsida</taxon>
        <taxon>eudicotyledons</taxon>
        <taxon>Gunneridae</taxon>
        <taxon>Pentapetalae</taxon>
        <taxon>asterids</taxon>
        <taxon>lamiids</taxon>
        <taxon>Lamiales</taxon>
        <taxon>Orobanchaceae</taxon>
        <taxon>Buchnereae</taxon>
        <taxon>Striga</taxon>
    </lineage>
</organism>
<name>A0A9N7NEK2_STRHE</name>
<feature type="region of interest" description="Disordered" evidence="2">
    <location>
        <begin position="127"/>
        <end position="166"/>
    </location>
</feature>